<dbReference type="CDD" id="cd03887">
    <property type="entry name" value="M20_Acy1L2"/>
    <property type="match status" value="1"/>
</dbReference>
<evidence type="ECO:0000259" key="2">
    <source>
        <dbReference type="Pfam" id="PF07687"/>
    </source>
</evidence>
<dbReference type="STRING" id="526218.Sterm_3534"/>
<evidence type="ECO:0000313" key="4">
    <source>
        <dbReference type="Proteomes" id="UP000000845"/>
    </source>
</evidence>
<organism evidence="3 4">
    <name type="scientific">Sebaldella termitidis (strain ATCC 33386 / NCTC 11300)</name>
    <dbReference type="NCBI Taxonomy" id="526218"/>
    <lineage>
        <taxon>Bacteria</taxon>
        <taxon>Fusobacteriati</taxon>
        <taxon>Fusobacteriota</taxon>
        <taxon>Fusobacteriia</taxon>
        <taxon>Fusobacteriales</taxon>
        <taxon>Leptotrichiaceae</taxon>
        <taxon>Sebaldella</taxon>
    </lineage>
</organism>
<dbReference type="eggNOG" id="COG1473">
    <property type="taxonomic scope" value="Bacteria"/>
</dbReference>
<reference evidence="4" key="1">
    <citation type="submission" date="2009-09" db="EMBL/GenBank/DDBJ databases">
        <title>The complete chromosome of Sebaldella termitidis ATCC 33386.</title>
        <authorList>
            <consortium name="US DOE Joint Genome Institute (JGI-PGF)"/>
            <person name="Lucas S."/>
            <person name="Copeland A."/>
            <person name="Lapidus A."/>
            <person name="Glavina del Rio T."/>
            <person name="Dalin E."/>
            <person name="Tice H."/>
            <person name="Bruce D."/>
            <person name="Goodwin L."/>
            <person name="Pitluck S."/>
            <person name="Kyrpides N."/>
            <person name="Mavromatis K."/>
            <person name="Ivanova N."/>
            <person name="Mikhailova N."/>
            <person name="Sims D."/>
            <person name="Meincke L."/>
            <person name="Brettin T."/>
            <person name="Detter J.C."/>
            <person name="Han C."/>
            <person name="Larimer F."/>
            <person name="Land M."/>
            <person name="Hauser L."/>
            <person name="Markowitz V."/>
            <person name="Cheng J.F."/>
            <person name="Hugenholtz P."/>
            <person name="Woyke T."/>
            <person name="Wu D."/>
            <person name="Eisen J.A."/>
        </authorList>
    </citation>
    <scope>NUCLEOTIDE SEQUENCE [LARGE SCALE GENOMIC DNA]</scope>
    <source>
        <strain evidence="4">ATCC 33386 / NCTC 11300</strain>
    </source>
</reference>
<dbReference type="HOGENOM" id="CLU_031812_1_0_0"/>
<dbReference type="Proteomes" id="UP000000845">
    <property type="component" value="Chromosome"/>
</dbReference>
<dbReference type="SUPFAM" id="SSF55031">
    <property type="entry name" value="Bacterial exopeptidase dimerisation domain"/>
    <property type="match status" value="1"/>
</dbReference>
<dbReference type="MEROPS" id="M20.019"/>
<sequence length="398" mass="43088">MIKTEKELIIEFTDKNSEVLIEIAKFIHSNPELGNQEFLSGKALGSFLKKHNFTVTHNIAGHETGFTARKVSSRPGPKIAFLAEYDALPEIGHGCGHNLIGTASAGAAAAIGNIIESLGGEVVVFGTPAEEGGDNGSAKASFVNEGLFDNIDAALMFHPANKNSVTQKTQTVEPVDIEFFGKTAHAAGSPEKGINALHALIHFYNTLHSHQTGKFKNLNIHGVITDGGKAPNVIPDYAKARFYIRGATSNESREAVNTIKDILTGIDKAFNTTSKLTYFQNRVDHFVLTPEFDKLFSNIYEDYTGLTIEKGQIKPGGSTDAANVSHVTPVIHPYLSIGDSSLTGHTTEFADAACSEKGFETLLLAAKLLSLTALELYKDSELLEKIKNDWNKRIDSQK</sequence>
<dbReference type="KEGG" id="str:Sterm_3534"/>
<dbReference type="InterPro" id="IPR036264">
    <property type="entry name" value="Bact_exopeptidase_dim_dom"/>
</dbReference>
<dbReference type="GO" id="GO:0016805">
    <property type="term" value="F:dipeptidase activity"/>
    <property type="evidence" value="ECO:0007669"/>
    <property type="project" value="InterPro"/>
</dbReference>
<accession>D1AQV8</accession>
<reference evidence="3 4" key="2">
    <citation type="journal article" date="2010" name="Stand. Genomic Sci.">
        <title>Complete genome sequence of Sebaldella termitidis type strain (NCTC 11300).</title>
        <authorList>
            <person name="Harmon-Smith M."/>
            <person name="Celia L."/>
            <person name="Chertkov O."/>
            <person name="Lapidus A."/>
            <person name="Copeland A."/>
            <person name="Glavina Del Rio T."/>
            <person name="Nolan M."/>
            <person name="Lucas S."/>
            <person name="Tice H."/>
            <person name="Cheng J.F."/>
            <person name="Han C."/>
            <person name="Detter J.C."/>
            <person name="Bruce D."/>
            <person name="Goodwin L."/>
            <person name="Pitluck S."/>
            <person name="Pati A."/>
            <person name="Liolios K."/>
            <person name="Ivanova N."/>
            <person name="Mavromatis K."/>
            <person name="Mikhailova N."/>
            <person name="Chen A."/>
            <person name="Palaniappan K."/>
            <person name="Land M."/>
            <person name="Hauser L."/>
            <person name="Chang Y.J."/>
            <person name="Jeffries C.D."/>
            <person name="Brettin T."/>
            <person name="Goker M."/>
            <person name="Beck B."/>
            <person name="Bristow J."/>
            <person name="Eisen J.A."/>
            <person name="Markowitz V."/>
            <person name="Hugenholtz P."/>
            <person name="Kyrpides N.C."/>
            <person name="Klenk H.P."/>
            <person name="Chen F."/>
        </authorList>
    </citation>
    <scope>NUCLEOTIDE SEQUENCE [LARGE SCALE GENOMIC DNA]</scope>
    <source>
        <strain evidence="4">ATCC 33386 / NCTC 11300</strain>
    </source>
</reference>
<gene>
    <name evidence="3" type="ordered locus">Sterm_3534</name>
</gene>
<dbReference type="RefSeq" id="WP_012862950.1">
    <property type="nucleotide sequence ID" value="NC_013517.1"/>
</dbReference>
<dbReference type="GO" id="GO:0005737">
    <property type="term" value="C:cytoplasm"/>
    <property type="evidence" value="ECO:0007669"/>
    <property type="project" value="TreeGrafter"/>
</dbReference>
<dbReference type="GO" id="GO:0071713">
    <property type="term" value="F:para-aminobenzoyl-glutamate hydrolase activity"/>
    <property type="evidence" value="ECO:0007669"/>
    <property type="project" value="TreeGrafter"/>
</dbReference>
<proteinExistence type="inferred from homology"/>
<dbReference type="PANTHER" id="PTHR30575">
    <property type="entry name" value="PEPTIDASE M20"/>
    <property type="match status" value="1"/>
</dbReference>
<name>D1AQV8_SEBTE</name>
<evidence type="ECO:0000256" key="1">
    <source>
        <dbReference type="PIRNR" id="PIRNR037226"/>
    </source>
</evidence>
<dbReference type="Pfam" id="PF01546">
    <property type="entry name" value="Peptidase_M20"/>
    <property type="match status" value="1"/>
</dbReference>
<dbReference type="EMBL" id="CP001739">
    <property type="protein sequence ID" value="ACZ10368.1"/>
    <property type="molecule type" value="Genomic_DNA"/>
</dbReference>
<dbReference type="AlphaFoldDB" id="D1AQV8"/>
<dbReference type="InterPro" id="IPR017439">
    <property type="entry name" value="Amidohydrolase"/>
</dbReference>
<dbReference type="NCBIfam" id="TIGR01891">
    <property type="entry name" value="amidohydrolases"/>
    <property type="match status" value="1"/>
</dbReference>
<dbReference type="PANTHER" id="PTHR30575:SF0">
    <property type="entry name" value="XAA-ARG DIPEPTIDASE"/>
    <property type="match status" value="1"/>
</dbReference>
<evidence type="ECO:0000313" key="3">
    <source>
        <dbReference type="EMBL" id="ACZ10368.1"/>
    </source>
</evidence>
<dbReference type="Gene3D" id="3.40.630.10">
    <property type="entry name" value="Zn peptidases"/>
    <property type="match status" value="1"/>
</dbReference>
<dbReference type="Gene3D" id="3.30.70.360">
    <property type="match status" value="1"/>
</dbReference>
<dbReference type="InterPro" id="IPR052030">
    <property type="entry name" value="Peptidase_M20/M20A_hydrolases"/>
</dbReference>
<dbReference type="PIRSF" id="PIRSF037226">
    <property type="entry name" value="Amidohydrolase_ACY1L2_prd"/>
    <property type="match status" value="1"/>
</dbReference>
<dbReference type="InterPro" id="IPR011650">
    <property type="entry name" value="Peptidase_M20_dimer"/>
</dbReference>
<comment type="similarity">
    <text evidence="1">Belongs to the peptidase M20A family.</text>
</comment>
<feature type="domain" description="Peptidase M20 dimerisation" evidence="2">
    <location>
        <begin position="176"/>
        <end position="264"/>
    </location>
</feature>
<keyword evidence="4" id="KW-1185">Reference proteome</keyword>
<protein>
    <recommendedName>
        <fullName evidence="1">Peptidase M20 domain-containing protein 2</fullName>
    </recommendedName>
</protein>
<dbReference type="SUPFAM" id="SSF53187">
    <property type="entry name" value="Zn-dependent exopeptidases"/>
    <property type="match status" value="1"/>
</dbReference>
<dbReference type="GO" id="GO:0046657">
    <property type="term" value="P:folic acid catabolic process"/>
    <property type="evidence" value="ECO:0007669"/>
    <property type="project" value="TreeGrafter"/>
</dbReference>
<dbReference type="InterPro" id="IPR002933">
    <property type="entry name" value="Peptidase_M20"/>
</dbReference>
<dbReference type="Pfam" id="PF07687">
    <property type="entry name" value="M20_dimer"/>
    <property type="match status" value="1"/>
</dbReference>
<dbReference type="InterPro" id="IPR017144">
    <property type="entry name" value="Xaa-Arg_dipeptidase"/>
</dbReference>